<reference evidence="2" key="1">
    <citation type="journal article" date="2019" name="Plant Biotechnol. J.">
        <title>Genome sequencing of the Australian wild diploid species Gossypium australe highlights disease resistance and delayed gland morphogenesis.</title>
        <authorList>
            <person name="Cai Y."/>
            <person name="Cai X."/>
            <person name="Wang Q."/>
            <person name="Wang P."/>
            <person name="Zhang Y."/>
            <person name="Cai C."/>
            <person name="Xu Y."/>
            <person name="Wang K."/>
            <person name="Zhou Z."/>
            <person name="Wang C."/>
            <person name="Geng S."/>
            <person name="Li B."/>
            <person name="Dong Q."/>
            <person name="Hou Y."/>
            <person name="Wang H."/>
            <person name="Ai P."/>
            <person name="Liu Z."/>
            <person name="Yi F."/>
            <person name="Sun M."/>
            <person name="An G."/>
            <person name="Cheng J."/>
            <person name="Zhang Y."/>
            <person name="Shi Q."/>
            <person name="Xie Y."/>
            <person name="Shi X."/>
            <person name="Chang Y."/>
            <person name="Huang F."/>
            <person name="Chen Y."/>
            <person name="Hong S."/>
            <person name="Mi L."/>
            <person name="Sun Q."/>
            <person name="Zhang L."/>
            <person name="Zhou B."/>
            <person name="Peng R."/>
            <person name="Zhang X."/>
            <person name="Liu F."/>
        </authorList>
    </citation>
    <scope>NUCLEOTIDE SEQUENCE [LARGE SCALE GENOMIC DNA]</scope>
    <source>
        <strain evidence="2">cv. PA1801</strain>
    </source>
</reference>
<comment type="caution">
    <text evidence="1">The sequence shown here is derived from an EMBL/GenBank/DDBJ whole genome shotgun (WGS) entry which is preliminary data.</text>
</comment>
<accession>A0A5B6ULH3</accession>
<gene>
    <name evidence="1" type="ORF">EPI10_013264</name>
</gene>
<dbReference type="OrthoDB" id="1433060at2759"/>
<proteinExistence type="predicted"/>
<dbReference type="EMBL" id="SMMG02000010">
    <property type="protein sequence ID" value="KAA3458679.1"/>
    <property type="molecule type" value="Genomic_DNA"/>
</dbReference>
<name>A0A5B6ULH3_9ROSI</name>
<organism evidence="1 2">
    <name type="scientific">Gossypium australe</name>
    <dbReference type="NCBI Taxonomy" id="47621"/>
    <lineage>
        <taxon>Eukaryota</taxon>
        <taxon>Viridiplantae</taxon>
        <taxon>Streptophyta</taxon>
        <taxon>Embryophyta</taxon>
        <taxon>Tracheophyta</taxon>
        <taxon>Spermatophyta</taxon>
        <taxon>Magnoliopsida</taxon>
        <taxon>eudicotyledons</taxon>
        <taxon>Gunneridae</taxon>
        <taxon>Pentapetalae</taxon>
        <taxon>rosids</taxon>
        <taxon>malvids</taxon>
        <taxon>Malvales</taxon>
        <taxon>Malvaceae</taxon>
        <taxon>Malvoideae</taxon>
        <taxon>Gossypium</taxon>
    </lineage>
</organism>
<sequence length="159" mass="18099">MVDQIQESQQNMISQLTQLSARGTEKGKILPYISIKLHPSECLSPTRYISTKGTRYHKISTISSRYFSTSSGSNPGDNPTNPVVPNLDDMVEMDRAKVELPKQIEDRCKWLEEKFRAMENVDYLCGVDAKELSLVPDLVLSPKVKTPKFEKYNCNTHYP</sequence>
<keyword evidence="2" id="KW-1185">Reference proteome</keyword>
<protein>
    <submittedName>
        <fullName evidence="1">Receptor-like protein 12</fullName>
    </submittedName>
</protein>
<dbReference type="AlphaFoldDB" id="A0A5B6ULH3"/>
<dbReference type="Proteomes" id="UP000325315">
    <property type="component" value="Unassembled WGS sequence"/>
</dbReference>
<evidence type="ECO:0000313" key="1">
    <source>
        <dbReference type="EMBL" id="KAA3458679.1"/>
    </source>
</evidence>
<evidence type="ECO:0000313" key="2">
    <source>
        <dbReference type="Proteomes" id="UP000325315"/>
    </source>
</evidence>
<keyword evidence="1" id="KW-0675">Receptor</keyword>